<evidence type="ECO:0000256" key="2">
    <source>
        <dbReference type="HAMAP-Rule" id="MF_00984"/>
    </source>
</evidence>
<protein>
    <recommendedName>
        <fullName evidence="2 3">Single-stranded DNA-binding protein</fullName>
        <shortName evidence="2">SSB</shortName>
    </recommendedName>
</protein>
<gene>
    <name evidence="4" type="primary">ssb_4</name>
    <name evidence="5" type="synonym">ssbA_1</name>
    <name evidence="5" type="ORF">CLCOS_31970</name>
    <name evidence="4" type="ORF">WX73_02812</name>
</gene>
<proteinExistence type="inferred from homology"/>
<dbReference type="EMBL" id="LROR01000062">
    <property type="protein sequence ID" value="OBR92086.1"/>
    <property type="molecule type" value="Genomic_DNA"/>
</dbReference>
<dbReference type="InterPro" id="IPR012340">
    <property type="entry name" value="NA-bd_OB-fold"/>
</dbReference>
<dbReference type="Gene3D" id="2.40.50.140">
    <property type="entry name" value="Nucleic acid-binding proteins"/>
    <property type="match status" value="1"/>
</dbReference>
<comment type="caution">
    <text evidence="4">The sequence shown here is derived from an EMBL/GenBank/DDBJ whole genome shotgun (WGS) entry which is preliminary data.</text>
</comment>
<dbReference type="HAMAP" id="MF_00984">
    <property type="entry name" value="SSB"/>
    <property type="match status" value="1"/>
</dbReference>
<reference evidence="5 7" key="2">
    <citation type="journal article" date="2016" name="Front. Microbiol.">
        <title>Industrial Acetogenic Biocatalysts: A Comparative Metabolic and Genomic Analysis.</title>
        <authorList>
            <person name="Bengelsdorf F."/>
            <person name="Poehlein A."/>
            <person name="Sonja S."/>
            <person name="Erz C."/>
            <person name="Hummel T."/>
            <person name="Hoffmeister S."/>
            <person name="Daniel R."/>
            <person name="Durre P."/>
        </authorList>
    </citation>
    <scope>NUCLEOTIDE SEQUENCE [LARGE SCALE GENOMIC DNA]</scope>
    <source>
        <strain evidence="5 7">PTA-10522</strain>
    </source>
</reference>
<dbReference type="PANTHER" id="PTHR10302">
    <property type="entry name" value="SINGLE-STRANDED DNA-BINDING PROTEIN"/>
    <property type="match status" value="1"/>
</dbReference>
<dbReference type="SUPFAM" id="SSF50249">
    <property type="entry name" value="Nucleic acid-binding proteins"/>
    <property type="match status" value="1"/>
</dbReference>
<dbReference type="Proteomes" id="UP000077384">
    <property type="component" value="Unassembled WGS sequence"/>
</dbReference>
<dbReference type="PIRSF" id="PIRSF002070">
    <property type="entry name" value="SSB"/>
    <property type="match status" value="1"/>
</dbReference>
<dbReference type="NCBIfam" id="TIGR00621">
    <property type="entry name" value="ssb"/>
    <property type="match status" value="1"/>
</dbReference>
<dbReference type="PATRIC" id="fig|1705578.3.peg.3093"/>
<keyword evidence="1 2" id="KW-0238">DNA-binding</keyword>
<dbReference type="RefSeq" id="WP_063602428.1">
    <property type="nucleotide sequence ID" value="NZ_LITQ01000043.1"/>
</dbReference>
<accession>A0A168NHT1</accession>
<sequence length="110" mass="12642">MNSVTLIGRLTKDAELVQLENYNRSVVKFILAVGRDFVSKTGEREADFIPVSYWTNYGDKLLLYLKKGRLIGVNGKIITKSYTKDDIRKYFTTVEADKVQFLDREKEALA</sequence>
<keyword evidence="7" id="KW-1185">Reference proteome</keyword>
<dbReference type="AlphaFoldDB" id="A0A168NHT1"/>
<dbReference type="GO" id="GO:0006260">
    <property type="term" value="P:DNA replication"/>
    <property type="evidence" value="ECO:0007669"/>
    <property type="project" value="InterPro"/>
</dbReference>
<dbReference type="GO" id="GO:0009295">
    <property type="term" value="C:nucleoid"/>
    <property type="evidence" value="ECO:0007669"/>
    <property type="project" value="TreeGrafter"/>
</dbReference>
<reference evidence="4 6" key="1">
    <citation type="journal article" date="2015" name="Biotechnol. Bioeng.">
        <title>Genome sequence and phenotypic characterization of Caulobacter segnis.</title>
        <authorList>
            <person name="Patel S."/>
            <person name="Fletcher B."/>
            <person name="Scott D.C."/>
            <person name="Ely B."/>
        </authorList>
    </citation>
    <scope>NUCLEOTIDE SEQUENCE [LARGE SCALE GENOMIC DNA]</scope>
    <source>
        <strain evidence="4 6">PS02</strain>
    </source>
</reference>
<dbReference type="PROSITE" id="PS50935">
    <property type="entry name" value="SSB"/>
    <property type="match status" value="1"/>
</dbReference>
<comment type="caution">
    <text evidence="2">Lacks conserved residue(s) required for the propagation of feature annotation.</text>
</comment>
<organism evidence="4 6">
    <name type="scientific">Clostridium coskatii</name>
    <dbReference type="NCBI Taxonomy" id="1705578"/>
    <lineage>
        <taxon>Bacteria</taxon>
        <taxon>Bacillati</taxon>
        <taxon>Bacillota</taxon>
        <taxon>Clostridia</taxon>
        <taxon>Eubacteriales</taxon>
        <taxon>Clostridiaceae</taxon>
        <taxon>Clostridium</taxon>
    </lineage>
</organism>
<dbReference type="PANTHER" id="PTHR10302:SF27">
    <property type="entry name" value="SINGLE-STRANDED DNA-BINDING PROTEIN"/>
    <property type="match status" value="1"/>
</dbReference>
<evidence type="ECO:0000313" key="5">
    <source>
        <dbReference type="EMBL" id="OBR92086.1"/>
    </source>
</evidence>
<dbReference type="GO" id="GO:0003697">
    <property type="term" value="F:single-stranded DNA binding"/>
    <property type="evidence" value="ECO:0007669"/>
    <property type="project" value="UniProtKB-UniRule"/>
</dbReference>
<dbReference type="EMBL" id="LITQ01000043">
    <property type="protein sequence ID" value="OAA86454.1"/>
    <property type="molecule type" value="Genomic_DNA"/>
</dbReference>
<name>A0A168NHT1_9CLOT</name>
<dbReference type="Proteomes" id="UP000093694">
    <property type="component" value="Unassembled WGS sequence"/>
</dbReference>
<evidence type="ECO:0000313" key="7">
    <source>
        <dbReference type="Proteomes" id="UP000093694"/>
    </source>
</evidence>
<comment type="subunit">
    <text evidence="2">Homotetramer.</text>
</comment>
<dbReference type="InterPro" id="IPR011344">
    <property type="entry name" value="ssDNA-bd"/>
</dbReference>
<dbReference type="CDD" id="cd04496">
    <property type="entry name" value="SSB_OBF"/>
    <property type="match status" value="1"/>
</dbReference>
<dbReference type="InterPro" id="IPR000424">
    <property type="entry name" value="Primosome_PriB/ssb"/>
</dbReference>
<evidence type="ECO:0000256" key="1">
    <source>
        <dbReference type="ARBA" id="ARBA00023125"/>
    </source>
</evidence>
<evidence type="ECO:0000256" key="3">
    <source>
        <dbReference type="PIRNR" id="PIRNR002070"/>
    </source>
</evidence>
<dbReference type="Pfam" id="PF00436">
    <property type="entry name" value="SSB"/>
    <property type="match status" value="1"/>
</dbReference>
<evidence type="ECO:0000313" key="4">
    <source>
        <dbReference type="EMBL" id="OAA86454.1"/>
    </source>
</evidence>
<evidence type="ECO:0000313" key="6">
    <source>
        <dbReference type="Proteomes" id="UP000077384"/>
    </source>
</evidence>